<dbReference type="Proteomes" id="UP000062788">
    <property type="component" value="Unassembled WGS sequence"/>
</dbReference>
<proteinExistence type="predicted"/>
<protein>
    <submittedName>
        <fullName evidence="1">Uncharacterized protein</fullName>
    </submittedName>
</protein>
<organism evidence="1 2">
    <name type="scientific">Burkholderia singularis</name>
    <dbReference type="NCBI Taxonomy" id="1503053"/>
    <lineage>
        <taxon>Bacteria</taxon>
        <taxon>Pseudomonadati</taxon>
        <taxon>Pseudomonadota</taxon>
        <taxon>Betaproteobacteria</taxon>
        <taxon>Burkholderiales</taxon>
        <taxon>Burkholderiaceae</taxon>
        <taxon>Burkholderia</taxon>
        <taxon>pseudomallei group</taxon>
    </lineage>
</organism>
<evidence type="ECO:0000313" key="1">
    <source>
        <dbReference type="EMBL" id="KVE27344.1"/>
    </source>
</evidence>
<keyword evidence="2" id="KW-1185">Reference proteome</keyword>
<name>A0A103E2U7_9BURK</name>
<accession>A0A103E2U7</accession>
<comment type="caution">
    <text evidence="1">The sequence shown here is derived from an EMBL/GenBank/DDBJ whole genome shotgun (WGS) entry which is preliminary data.</text>
</comment>
<sequence length="64" mass="6435">MAPNGPIPDSRLAARVDFIARVGATAIQLGPAWAAGSMTYADVSTGAFRHAAPALRAGIAFAPA</sequence>
<dbReference type="AlphaFoldDB" id="A0A103E2U7"/>
<evidence type="ECO:0000313" key="2">
    <source>
        <dbReference type="Proteomes" id="UP000062788"/>
    </source>
</evidence>
<gene>
    <name evidence="1" type="ORF">WS67_12780</name>
</gene>
<reference evidence="1 2" key="1">
    <citation type="submission" date="2015-11" db="EMBL/GenBank/DDBJ databases">
        <title>Expanding the genomic diversity of Burkholderia species for the development of highly accurate diagnostics.</title>
        <authorList>
            <person name="Sahl J."/>
            <person name="Keim P."/>
            <person name="Wagner D."/>
        </authorList>
    </citation>
    <scope>NUCLEOTIDE SEQUENCE [LARGE SCALE GENOMIC DNA]</scope>
    <source>
        <strain evidence="1 2">TSV85</strain>
    </source>
</reference>
<dbReference type="EMBL" id="LOWA01000031">
    <property type="protein sequence ID" value="KVE27344.1"/>
    <property type="molecule type" value="Genomic_DNA"/>
</dbReference>